<organism evidence="3 4">
    <name type="scientific">Stieleria magnilauensis</name>
    <dbReference type="NCBI Taxonomy" id="2527963"/>
    <lineage>
        <taxon>Bacteria</taxon>
        <taxon>Pseudomonadati</taxon>
        <taxon>Planctomycetota</taxon>
        <taxon>Planctomycetia</taxon>
        <taxon>Pirellulales</taxon>
        <taxon>Pirellulaceae</taxon>
        <taxon>Stieleria</taxon>
    </lineage>
</organism>
<feature type="compositionally biased region" description="Polar residues" evidence="1">
    <location>
        <begin position="71"/>
        <end position="81"/>
    </location>
</feature>
<protein>
    <recommendedName>
        <fullName evidence="5">3-keto-disaccharide hydrolase domain-containing protein</fullName>
    </recommendedName>
</protein>
<dbReference type="Proteomes" id="UP000318081">
    <property type="component" value="Chromosome"/>
</dbReference>
<feature type="compositionally biased region" description="Basic and acidic residues" evidence="1">
    <location>
        <begin position="142"/>
        <end position="153"/>
    </location>
</feature>
<accession>A0ABX5XIP2</accession>
<feature type="region of interest" description="Disordered" evidence="1">
    <location>
        <begin position="15"/>
        <end position="88"/>
    </location>
</feature>
<feature type="region of interest" description="Disordered" evidence="1">
    <location>
        <begin position="129"/>
        <end position="153"/>
    </location>
</feature>
<keyword evidence="4" id="KW-1185">Reference proteome</keyword>
<evidence type="ECO:0008006" key="5">
    <source>
        <dbReference type="Google" id="ProtNLM"/>
    </source>
</evidence>
<evidence type="ECO:0000313" key="3">
    <source>
        <dbReference type="EMBL" id="QDV81839.1"/>
    </source>
</evidence>
<evidence type="ECO:0000313" key="4">
    <source>
        <dbReference type="Proteomes" id="UP000318081"/>
    </source>
</evidence>
<keyword evidence="2" id="KW-0732">Signal</keyword>
<dbReference type="EMBL" id="CP036432">
    <property type="protein sequence ID" value="QDV81839.1"/>
    <property type="molecule type" value="Genomic_DNA"/>
</dbReference>
<feature type="chain" id="PRO_5045972784" description="3-keto-disaccharide hydrolase domain-containing protein" evidence="2">
    <location>
        <begin position="23"/>
        <end position="295"/>
    </location>
</feature>
<evidence type="ECO:0000256" key="2">
    <source>
        <dbReference type="SAM" id="SignalP"/>
    </source>
</evidence>
<feature type="compositionally biased region" description="Basic and acidic residues" evidence="1">
    <location>
        <begin position="26"/>
        <end position="46"/>
    </location>
</feature>
<dbReference type="Gene3D" id="2.60.120.560">
    <property type="entry name" value="Exo-inulinase, domain 1"/>
    <property type="match status" value="1"/>
</dbReference>
<name>A0ABX5XIP2_9BACT</name>
<feature type="compositionally biased region" description="Low complexity" evidence="1">
    <location>
        <begin position="52"/>
        <end position="70"/>
    </location>
</feature>
<feature type="signal peptide" evidence="2">
    <location>
        <begin position="1"/>
        <end position="22"/>
    </location>
</feature>
<sequence length="295" mass="32016">MFAALVAAAVVATVTPSQQATAQHASTEHASTEHASTEHASTEHASTEQPVTEQAESASQAAATAGESSENSAAQNGTAAKNSADKSEKTPWISLAGHWKACQFGGEGDVIIKDDVIKMEHGDPLTGVVWTGPFDGDSPKTGADDSKSKDAKPLPRDNYELRWECRRDSGYDFLCAFTFPVADQYVSLVMGGWGGGITGISSIDGRDASDNETTMFMSYEDKKWYSARVRVETTKITAWVDGTELFSHPRKDHEFDIRFEMDPCTPMGIANFECDSQIRNIQLRRLHASEITAAK</sequence>
<gene>
    <name evidence="3" type="ORF">TBK1r_07610</name>
</gene>
<proteinExistence type="predicted"/>
<evidence type="ECO:0000256" key="1">
    <source>
        <dbReference type="SAM" id="MobiDB-lite"/>
    </source>
</evidence>
<reference evidence="3 4" key="1">
    <citation type="submission" date="2019-02" db="EMBL/GenBank/DDBJ databases">
        <title>Deep-cultivation of Planctomycetes and their phenomic and genomic characterization uncovers novel biology.</title>
        <authorList>
            <person name="Wiegand S."/>
            <person name="Jogler M."/>
            <person name="Boedeker C."/>
            <person name="Pinto D."/>
            <person name="Vollmers J."/>
            <person name="Rivas-Marin E."/>
            <person name="Kohn T."/>
            <person name="Peeters S.H."/>
            <person name="Heuer A."/>
            <person name="Rast P."/>
            <person name="Oberbeckmann S."/>
            <person name="Bunk B."/>
            <person name="Jeske O."/>
            <person name="Meyerdierks A."/>
            <person name="Storesund J.E."/>
            <person name="Kallscheuer N."/>
            <person name="Luecker S."/>
            <person name="Lage O.M."/>
            <person name="Pohl T."/>
            <person name="Merkel B.J."/>
            <person name="Hornburger P."/>
            <person name="Mueller R.-W."/>
            <person name="Bruemmer F."/>
            <person name="Labrenz M."/>
            <person name="Spormann A.M."/>
            <person name="Op den Camp H."/>
            <person name="Overmann J."/>
            <person name="Amann R."/>
            <person name="Jetten M.S.M."/>
            <person name="Mascher T."/>
            <person name="Medema M.H."/>
            <person name="Devos D.P."/>
            <person name="Kaster A.-K."/>
            <person name="Ovreas L."/>
            <person name="Rohde M."/>
            <person name="Galperin M.Y."/>
            <person name="Jogler C."/>
        </authorList>
    </citation>
    <scope>NUCLEOTIDE SEQUENCE [LARGE SCALE GENOMIC DNA]</scope>
    <source>
        <strain evidence="3 4">TBK1r</strain>
    </source>
</reference>